<organism evidence="1 2">
    <name type="scientific">Lederbergia citrea</name>
    <dbReference type="NCBI Taxonomy" id="2833581"/>
    <lineage>
        <taxon>Bacteria</taxon>
        <taxon>Bacillati</taxon>
        <taxon>Bacillota</taxon>
        <taxon>Bacilli</taxon>
        <taxon>Bacillales</taxon>
        <taxon>Bacillaceae</taxon>
        <taxon>Lederbergia</taxon>
    </lineage>
</organism>
<protein>
    <submittedName>
        <fullName evidence="1">AAA family ATPase</fullName>
    </submittedName>
</protein>
<dbReference type="AlphaFoldDB" id="A0A942UKS8"/>
<gene>
    <name evidence="1" type="ORF">KHA91_11045</name>
</gene>
<accession>A0A942UKS8</accession>
<dbReference type="Pfam" id="PF13238">
    <property type="entry name" value="AAA_18"/>
    <property type="match status" value="1"/>
</dbReference>
<dbReference type="EMBL" id="JAGYPN010000002">
    <property type="protein sequence ID" value="MBS4223281.1"/>
    <property type="molecule type" value="Genomic_DNA"/>
</dbReference>
<evidence type="ECO:0000313" key="2">
    <source>
        <dbReference type="Proteomes" id="UP000676456"/>
    </source>
</evidence>
<keyword evidence="2" id="KW-1185">Reference proteome</keyword>
<dbReference type="Gene3D" id="3.40.50.300">
    <property type="entry name" value="P-loop containing nucleotide triphosphate hydrolases"/>
    <property type="match status" value="1"/>
</dbReference>
<dbReference type="InterPro" id="IPR027417">
    <property type="entry name" value="P-loop_NTPase"/>
</dbReference>
<name>A0A942UKS8_9BACI</name>
<reference evidence="1 2" key="1">
    <citation type="submission" date="2021-05" db="EMBL/GenBank/DDBJ databases">
        <title>Novel Bacillus species.</title>
        <authorList>
            <person name="Liu G."/>
        </authorList>
    </citation>
    <scope>NUCLEOTIDE SEQUENCE [LARGE SCALE GENOMIC DNA]</scope>
    <source>
        <strain evidence="1 2">FJAT-49682</strain>
    </source>
</reference>
<dbReference type="SUPFAM" id="SSF52540">
    <property type="entry name" value="P-loop containing nucleoside triphosphate hydrolases"/>
    <property type="match status" value="1"/>
</dbReference>
<evidence type="ECO:0000313" key="1">
    <source>
        <dbReference type="EMBL" id="MBS4223281.1"/>
    </source>
</evidence>
<proteinExistence type="predicted"/>
<sequence>MTTMGERNIFIISGPCGVGKSTVAKEIARQVPKSALIHSDDFLNMYDEASSPPWEEQLAIMWKGTLALTNTLLQHDFHVVIDTVVEDELDWFCRHFAQMDVKIKYVVLRADEEILIERINKRGDTFMIDRSLFLLNQLENDTPFNKPYLLNTVHKKPTDIASDIINLSKYEL</sequence>
<dbReference type="Proteomes" id="UP000676456">
    <property type="component" value="Unassembled WGS sequence"/>
</dbReference>
<comment type="caution">
    <text evidence="1">The sequence shown here is derived from an EMBL/GenBank/DDBJ whole genome shotgun (WGS) entry which is preliminary data.</text>
</comment>